<reference evidence="2" key="1">
    <citation type="submission" date="2021-08" db="EMBL/GenBank/DDBJ databases">
        <authorList>
            <person name="Nwanade C."/>
            <person name="Wang M."/>
            <person name="Masoudi A."/>
            <person name="Yu Z."/>
            <person name="Liu J."/>
        </authorList>
    </citation>
    <scope>NUCLEOTIDE SEQUENCE</scope>
    <source>
        <strain evidence="2">S166</strain>
        <plasmid evidence="2">unnamed1</plasmid>
    </source>
</reference>
<evidence type="ECO:0000259" key="1">
    <source>
        <dbReference type="Pfam" id="PF14588"/>
    </source>
</evidence>
<dbReference type="SUPFAM" id="SSF55298">
    <property type="entry name" value="YjgF-like"/>
    <property type="match status" value="1"/>
</dbReference>
<dbReference type="PANTHER" id="PTHR43760">
    <property type="entry name" value="ENDORIBONUCLEASE-RELATED"/>
    <property type="match status" value="1"/>
</dbReference>
<evidence type="ECO:0000313" key="3">
    <source>
        <dbReference type="Proteomes" id="UP001058514"/>
    </source>
</evidence>
<feature type="domain" description="Endoribonuclease L-PSP/chorismate mutase-like" evidence="1">
    <location>
        <begin position="6"/>
        <end position="144"/>
    </location>
</feature>
<dbReference type="InterPro" id="IPR013813">
    <property type="entry name" value="Endoribo_LPSP/chorism_mut-like"/>
</dbReference>
<evidence type="ECO:0000313" key="2">
    <source>
        <dbReference type="EMBL" id="UWQ43544.1"/>
    </source>
</evidence>
<gene>
    <name evidence="2" type="ORF">K3718_19460</name>
</gene>
<organism evidence="2 3">
    <name type="scientific">Leisingera aquaemixtae</name>
    <dbReference type="NCBI Taxonomy" id="1396826"/>
    <lineage>
        <taxon>Bacteria</taxon>
        <taxon>Pseudomonadati</taxon>
        <taxon>Pseudomonadota</taxon>
        <taxon>Alphaproteobacteria</taxon>
        <taxon>Rhodobacterales</taxon>
        <taxon>Roseobacteraceae</taxon>
        <taxon>Leisingera</taxon>
    </lineage>
</organism>
<dbReference type="EMBL" id="CP081052">
    <property type="protein sequence ID" value="UWQ43544.1"/>
    <property type="molecule type" value="Genomic_DNA"/>
</dbReference>
<keyword evidence="2" id="KW-0614">Plasmid</keyword>
<geneLocation type="plasmid" evidence="2 3">
    <name>unnamed1</name>
</geneLocation>
<sequence>MNSIEKNLQSVGVKLPEAPRPLGNFAPYLVDGEFLYISGQISIAPDGRVIQGKLGQDIEIEQGIEAARCCGIGILARAKAAIGDLDKIERLIKLGAFVNSVPDFTGHPKVVNGASDFMVQALGPEKANHVRFAVGSPSLPSNAAVEIEALFRIRPGP</sequence>
<dbReference type="PANTHER" id="PTHR43760:SF1">
    <property type="entry name" value="ENDORIBONUCLEASE L-PSP_CHORISMATE MUTASE-LIKE DOMAIN-CONTAINING PROTEIN"/>
    <property type="match status" value="1"/>
</dbReference>
<accession>A0ABY5WQ70</accession>
<keyword evidence="3" id="KW-1185">Reference proteome</keyword>
<proteinExistence type="predicted"/>
<protein>
    <submittedName>
        <fullName evidence="2">RidA family protein</fullName>
    </submittedName>
</protein>
<dbReference type="Proteomes" id="UP001058514">
    <property type="component" value="Plasmid unnamed1"/>
</dbReference>
<dbReference type="CDD" id="cd02199">
    <property type="entry name" value="YjgF_YER057c_UK114_like_1"/>
    <property type="match status" value="1"/>
</dbReference>
<name>A0ABY5WQ70_9RHOB</name>
<dbReference type="InterPro" id="IPR035959">
    <property type="entry name" value="RutC-like_sf"/>
</dbReference>
<dbReference type="RefSeq" id="WP_141889104.1">
    <property type="nucleotide sequence ID" value="NZ_CP041156.1"/>
</dbReference>
<dbReference type="Pfam" id="PF14588">
    <property type="entry name" value="YjgF_endoribonc"/>
    <property type="match status" value="1"/>
</dbReference>
<dbReference type="Gene3D" id="3.30.1330.40">
    <property type="entry name" value="RutC-like"/>
    <property type="match status" value="1"/>
</dbReference>